<comment type="caution">
    <text evidence="3">The sequence shown here is derived from an EMBL/GenBank/DDBJ whole genome shotgun (WGS) entry which is preliminary data.</text>
</comment>
<feature type="domain" description="DUF6534" evidence="2">
    <location>
        <begin position="163"/>
        <end position="244"/>
    </location>
</feature>
<evidence type="ECO:0000313" key="4">
    <source>
        <dbReference type="Proteomes" id="UP001218218"/>
    </source>
</evidence>
<feature type="transmembrane region" description="Helical" evidence="1">
    <location>
        <begin position="123"/>
        <end position="143"/>
    </location>
</feature>
<dbReference type="InterPro" id="IPR045339">
    <property type="entry name" value="DUF6534"/>
</dbReference>
<keyword evidence="4" id="KW-1185">Reference proteome</keyword>
<feature type="transmembrane region" description="Helical" evidence="1">
    <location>
        <begin position="49"/>
        <end position="72"/>
    </location>
</feature>
<dbReference type="AlphaFoldDB" id="A0AAD6ZLJ5"/>
<organism evidence="3 4">
    <name type="scientific">Mycena albidolilacea</name>
    <dbReference type="NCBI Taxonomy" id="1033008"/>
    <lineage>
        <taxon>Eukaryota</taxon>
        <taxon>Fungi</taxon>
        <taxon>Dikarya</taxon>
        <taxon>Basidiomycota</taxon>
        <taxon>Agaricomycotina</taxon>
        <taxon>Agaricomycetes</taxon>
        <taxon>Agaricomycetidae</taxon>
        <taxon>Agaricales</taxon>
        <taxon>Marasmiineae</taxon>
        <taxon>Mycenaceae</taxon>
        <taxon>Mycena</taxon>
    </lineage>
</organism>
<feature type="transmembrane region" description="Helical" evidence="1">
    <location>
        <begin position="226"/>
        <end position="247"/>
    </location>
</feature>
<protein>
    <recommendedName>
        <fullName evidence="2">DUF6534 domain-containing protein</fullName>
    </recommendedName>
</protein>
<dbReference type="EMBL" id="JARIHO010000039">
    <property type="protein sequence ID" value="KAJ7328405.1"/>
    <property type="molecule type" value="Genomic_DNA"/>
</dbReference>
<feature type="transmembrane region" description="Helical" evidence="1">
    <location>
        <begin position="12"/>
        <end position="37"/>
    </location>
</feature>
<proteinExistence type="predicted"/>
<accession>A0AAD6ZLJ5</accession>
<dbReference type="Pfam" id="PF20152">
    <property type="entry name" value="DUF6534"/>
    <property type="match status" value="1"/>
</dbReference>
<keyword evidence="1" id="KW-0812">Transmembrane</keyword>
<sequence length="309" mass="33633">MPPPSVIEVSLITLLVSSWVNVALYTLELVLCGLYFARSSRPFVHKFGVVGLVFVDGVCTLSICLDVALAALSLPPTGTNLHLIFTPLAAEILTTNVSAGIAQLFLCNLLYNLTGNKALSGSMLLLIFVHIGFSCASAIGSLATLFLNGFVLITTTLGAIFCAATDILIAILLTWKYWTMMADTIPEHSTTSLLRRVLIMSVSSGAICASNTLLMMILLLKQSAGFFFFFNCQGRVYALTILCNFLFGIPARNRTETTPTRFSNFHSRGQIDIPDTVMTRNENSPPDRLASRIYPSYAPMVLTSTRHTT</sequence>
<evidence type="ECO:0000313" key="3">
    <source>
        <dbReference type="EMBL" id="KAJ7328405.1"/>
    </source>
</evidence>
<feature type="transmembrane region" description="Helical" evidence="1">
    <location>
        <begin position="92"/>
        <end position="111"/>
    </location>
</feature>
<feature type="transmembrane region" description="Helical" evidence="1">
    <location>
        <begin position="149"/>
        <end position="175"/>
    </location>
</feature>
<feature type="transmembrane region" description="Helical" evidence="1">
    <location>
        <begin position="196"/>
        <end position="220"/>
    </location>
</feature>
<name>A0AAD6ZLJ5_9AGAR</name>
<keyword evidence="1" id="KW-1133">Transmembrane helix</keyword>
<evidence type="ECO:0000256" key="1">
    <source>
        <dbReference type="SAM" id="Phobius"/>
    </source>
</evidence>
<reference evidence="3" key="1">
    <citation type="submission" date="2023-03" db="EMBL/GenBank/DDBJ databases">
        <title>Massive genome expansion in bonnet fungi (Mycena s.s.) driven by repeated elements and novel gene families across ecological guilds.</title>
        <authorList>
            <consortium name="Lawrence Berkeley National Laboratory"/>
            <person name="Harder C.B."/>
            <person name="Miyauchi S."/>
            <person name="Viragh M."/>
            <person name="Kuo A."/>
            <person name="Thoen E."/>
            <person name="Andreopoulos B."/>
            <person name="Lu D."/>
            <person name="Skrede I."/>
            <person name="Drula E."/>
            <person name="Henrissat B."/>
            <person name="Morin E."/>
            <person name="Kohler A."/>
            <person name="Barry K."/>
            <person name="LaButti K."/>
            <person name="Morin E."/>
            <person name="Salamov A."/>
            <person name="Lipzen A."/>
            <person name="Mereny Z."/>
            <person name="Hegedus B."/>
            <person name="Baldrian P."/>
            <person name="Stursova M."/>
            <person name="Weitz H."/>
            <person name="Taylor A."/>
            <person name="Grigoriev I.V."/>
            <person name="Nagy L.G."/>
            <person name="Martin F."/>
            <person name="Kauserud H."/>
        </authorList>
    </citation>
    <scope>NUCLEOTIDE SEQUENCE</scope>
    <source>
        <strain evidence="3">CBHHK002</strain>
    </source>
</reference>
<dbReference type="Proteomes" id="UP001218218">
    <property type="component" value="Unassembled WGS sequence"/>
</dbReference>
<keyword evidence="1" id="KW-0472">Membrane</keyword>
<gene>
    <name evidence="3" type="ORF">DFH08DRAFT_319321</name>
</gene>
<evidence type="ECO:0000259" key="2">
    <source>
        <dbReference type="Pfam" id="PF20152"/>
    </source>
</evidence>